<keyword evidence="3" id="KW-1185">Reference proteome</keyword>
<dbReference type="InterPro" id="IPR011991">
    <property type="entry name" value="ArsR-like_HTH"/>
</dbReference>
<dbReference type="CDD" id="cd00090">
    <property type="entry name" value="HTH_ARSR"/>
    <property type="match status" value="1"/>
</dbReference>
<organism evidence="2 3">
    <name type="scientific">Candidatus Paraluminiphilus aquimaris</name>
    <dbReference type="NCBI Taxonomy" id="2518994"/>
    <lineage>
        <taxon>Bacteria</taxon>
        <taxon>Pseudomonadati</taxon>
        <taxon>Pseudomonadota</taxon>
        <taxon>Gammaproteobacteria</taxon>
        <taxon>Cellvibrionales</taxon>
        <taxon>Halieaceae</taxon>
        <taxon>Candidatus Paraluminiphilus</taxon>
    </lineage>
</organism>
<dbReference type="InterPro" id="IPR029063">
    <property type="entry name" value="SAM-dependent_MTases_sf"/>
</dbReference>
<dbReference type="PROSITE" id="PS50987">
    <property type="entry name" value="HTH_ARSR_2"/>
    <property type="match status" value="1"/>
</dbReference>
<protein>
    <submittedName>
        <fullName evidence="2">Metalloregulator ArsR/SmtB family transcription factor</fullName>
    </submittedName>
</protein>
<dbReference type="InterPro" id="IPR013216">
    <property type="entry name" value="Methyltransf_11"/>
</dbReference>
<dbReference type="SUPFAM" id="SSF53335">
    <property type="entry name" value="S-adenosyl-L-methionine-dependent methyltransferases"/>
    <property type="match status" value="1"/>
</dbReference>
<feature type="domain" description="HTH arsR-type" evidence="1">
    <location>
        <begin position="1"/>
        <end position="93"/>
    </location>
</feature>
<sequence length="307" mass="34273">MNIDALSQCLKAAADPSRLRLLFLCSQGELTVTDLVRITGHSQPRTSRHLKILQDAGLLESFREQHFIFYRVNRQPPYDDILNTLLASIDAADSTIEEDSRRLSVIRKARAQLAETYVEDEVPEWLELHRYHGDEQTFIQHVTDLLEGHNVGHLLDVATGTGRMLGLVGPMASSGYGVDLSKKMVVVARDAIEKAGMTHLSVRQEDMYQMRFAANSFDTVTIDQVLYFADDPAALFQEATRVLKRGGKMLIVAFTQHEGDSVQQVSVSVDMKSIMSWLVNEDLSVEQIDKIPGESLDISLILATKTG</sequence>
<evidence type="ECO:0000313" key="2">
    <source>
        <dbReference type="EMBL" id="UZP75172.1"/>
    </source>
</evidence>
<dbReference type="Proteomes" id="UP001317963">
    <property type="component" value="Chromosome"/>
</dbReference>
<evidence type="ECO:0000313" key="3">
    <source>
        <dbReference type="Proteomes" id="UP001317963"/>
    </source>
</evidence>
<dbReference type="Gene3D" id="3.40.50.150">
    <property type="entry name" value="Vaccinia Virus protein VP39"/>
    <property type="match status" value="1"/>
</dbReference>
<dbReference type="InterPro" id="IPR036388">
    <property type="entry name" value="WH-like_DNA-bd_sf"/>
</dbReference>
<reference evidence="2 3" key="1">
    <citation type="submission" date="2019-02" db="EMBL/GenBank/DDBJ databases">
        <title>Halieaceae_genomes.</title>
        <authorList>
            <person name="Li S.-H."/>
        </authorList>
    </citation>
    <scope>NUCLEOTIDE SEQUENCE [LARGE SCALE GENOMIC DNA]</scope>
    <source>
        <strain evidence="2 3">JH123</strain>
    </source>
</reference>
<dbReference type="InterPro" id="IPR050508">
    <property type="entry name" value="Methyltransf_Superfamily"/>
</dbReference>
<dbReference type="NCBIfam" id="NF033788">
    <property type="entry name" value="HTH_metalloreg"/>
    <property type="match status" value="1"/>
</dbReference>
<dbReference type="Pfam" id="PF01022">
    <property type="entry name" value="HTH_5"/>
    <property type="match status" value="1"/>
</dbReference>
<dbReference type="InterPro" id="IPR001845">
    <property type="entry name" value="HTH_ArsR_DNA-bd_dom"/>
</dbReference>
<dbReference type="InterPro" id="IPR036390">
    <property type="entry name" value="WH_DNA-bd_sf"/>
</dbReference>
<dbReference type="PRINTS" id="PR00778">
    <property type="entry name" value="HTHARSR"/>
</dbReference>
<dbReference type="SUPFAM" id="SSF46785">
    <property type="entry name" value="Winged helix' DNA-binding domain"/>
    <property type="match status" value="1"/>
</dbReference>
<proteinExistence type="predicted"/>
<dbReference type="Gene3D" id="1.10.10.10">
    <property type="entry name" value="Winged helix-like DNA-binding domain superfamily/Winged helix DNA-binding domain"/>
    <property type="match status" value="1"/>
</dbReference>
<evidence type="ECO:0000259" key="1">
    <source>
        <dbReference type="PROSITE" id="PS50987"/>
    </source>
</evidence>
<dbReference type="Pfam" id="PF08241">
    <property type="entry name" value="Methyltransf_11"/>
    <property type="match status" value="1"/>
</dbReference>
<dbReference type="RefSeq" id="WP_279241650.1">
    <property type="nucleotide sequence ID" value="NZ_CP036501.1"/>
</dbReference>
<name>A0ABY6Q927_9GAMM</name>
<dbReference type="SMART" id="SM00418">
    <property type="entry name" value="HTH_ARSR"/>
    <property type="match status" value="1"/>
</dbReference>
<dbReference type="EMBL" id="CP036501">
    <property type="protein sequence ID" value="UZP75172.1"/>
    <property type="molecule type" value="Genomic_DNA"/>
</dbReference>
<gene>
    <name evidence="2" type="ORF">E0F26_10680</name>
</gene>
<dbReference type="CDD" id="cd02440">
    <property type="entry name" value="AdoMet_MTases"/>
    <property type="match status" value="1"/>
</dbReference>
<dbReference type="PANTHER" id="PTHR42912">
    <property type="entry name" value="METHYLTRANSFERASE"/>
    <property type="match status" value="1"/>
</dbReference>
<accession>A0ABY6Q927</accession>